<dbReference type="AlphaFoldDB" id="A0A5S9MBT4"/>
<dbReference type="InterPro" id="IPR042183">
    <property type="entry name" value="MmgE/PrpD_sf_1"/>
</dbReference>
<sequence>MTDRIEIEYPLGHRRRREEGIPLLEKKWVYHLKTRFPQKKQVDQIVSLCQKIKSIKNNNSTSIYGLIRHIRGS</sequence>
<proteinExistence type="predicted"/>
<dbReference type="Gene3D" id="1.10.4100.10">
    <property type="entry name" value="2-methylcitrate dehydratase PrpD"/>
    <property type="match status" value="1"/>
</dbReference>
<organism evidence="1 2">
    <name type="scientific">Bacillus safensis</name>
    <dbReference type="NCBI Taxonomy" id="561879"/>
    <lineage>
        <taxon>Bacteria</taxon>
        <taxon>Bacillati</taxon>
        <taxon>Bacillota</taxon>
        <taxon>Bacilli</taxon>
        <taxon>Bacillales</taxon>
        <taxon>Bacillaceae</taxon>
        <taxon>Bacillus</taxon>
    </lineage>
</organism>
<dbReference type="Proteomes" id="UP000464658">
    <property type="component" value="Chromosome"/>
</dbReference>
<evidence type="ECO:0000313" key="2">
    <source>
        <dbReference type="Proteomes" id="UP000464658"/>
    </source>
</evidence>
<evidence type="ECO:0008006" key="3">
    <source>
        <dbReference type="Google" id="ProtNLM"/>
    </source>
</evidence>
<evidence type="ECO:0000313" key="1">
    <source>
        <dbReference type="EMBL" id="BBP90052.1"/>
    </source>
</evidence>
<dbReference type="SUPFAM" id="SSF103378">
    <property type="entry name" value="2-methylcitrate dehydratase PrpD"/>
    <property type="match status" value="1"/>
</dbReference>
<protein>
    <recommendedName>
        <fullName evidence="3">2-methylcitrate dehydratase</fullName>
    </recommendedName>
</protein>
<accession>A0A5S9MBT4</accession>
<gene>
    <name evidence="1" type="ORF">BsIDN1_36700</name>
</gene>
<dbReference type="GO" id="GO:0016829">
    <property type="term" value="F:lyase activity"/>
    <property type="evidence" value="ECO:0007669"/>
    <property type="project" value="InterPro"/>
</dbReference>
<dbReference type="EMBL" id="AP021906">
    <property type="protein sequence ID" value="BBP90052.1"/>
    <property type="molecule type" value="Genomic_DNA"/>
</dbReference>
<reference evidence="1 2" key="1">
    <citation type="submission" date="2019-12" db="EMBL/GenBank/DDBJ databases">
        <title>Full genome sequence of a Bacillus safensis strain isolated from commercially available natto in Indonesia.</title>
        <authorList>
            <person name="Yoshida M."/>
            <person name="Uomi M."/>
            <person name="Waturangi D."/>
            <person name="Ekaputri J.J."/>
            <person name="Setiamarga D.H.E."/>
        </authorList>
    </citation>
    <scope>NUCLEOTIDE SEQUENCE [LARGE SCALE GENOMIC DNA]</scope>
    <source>
        <strain evidence="1 2">IDN1</strain>
    </source>
</reference>
<name>A0A5S9MBT4_BACIA</name>
<dbReference type="InterPro" id="IPR036148">
    <property type="entry name" value="MmgE/PrpD_sf"/>
</dbReference>